<dbReference type="InterPro" id="IPR025421">
    <property type="entry name" value="DUF4148"/>
</dbReference>
<accession>A0A5B8RT49</accession>
<protein>
    <submittedName>
        <fullName evidence="1">DUF4148 domain-containing protein</fullName>
    </submittedName>
</protein>
<reference evidence="1 2" key="1">
    <citation type="submission" date="2019-07" db="EMBL/GenBank/DDBJ databases">
        <title>Complete genome sequence of Comamonas sp. NLF 7-7 isolated from livestock.</title>
        <authorList>
            <person name="Kim D.H."/>
            <person name="Kim J.G."/>
        </authorList>
    </citation>
    <scope>NUCLEOTIDE SEQUENCE [LARGE SCALE GENOMIC DNA]</scope>
    <source>
        <strain evidence="1 2">NLF 7-7</strain>
    </source>
</reference>
<sequence>MTKLSCGGRTCVRRRVLKLHPCLAACIAALQQVRIFNLKGIFVMTRQFSTLVIIAGLLAVPALSQASSIWHDTGSGDAVQFTPEHWNSTKTRAEVMADVRAASADGTLGILRVGGFSAPAKSSAKPLTRQQVIEDMGAESTRAREARQMQYLN</sequence>
<evidence type="ECO:0000313" key="1">
    <source>
        <dbReference type="EMBL" id="QEA12283.1"/>
    </source>
</evidence>
<dbReference type="KEGG" id="cof:FOZ74_04090"/>
<evidence type="ECO:0000313" key="2">
    <source>
        <dbReference type="Proteomes" id="UP000321199"/>
    </source>
</evidence>
<keyword evidence="2" id="KW-1185">Reference proteome</keyword>
<organism evidence="1 2">
    <name type="scientific">Comamonas flocculans</name>
    <dbReference type="NCBI Taxonomy" id="2597701"/>
    <lineage>
        <taxon>Bacteria</taxon>
        <taxon>Pseudomonadati</taxon>
        <taxon>Pseudomonadota</taxon>
        <taxon>Betaproteobacteria</taxon>
        <taxon>Burkholderiales</taxon>
        <taxon>Comamonadaceae</taxon>
        <taxon>Comamonas</taxon>
    </lineage>
</organism>
<dbReference type="EMBL" id="CP042344">
    <property type="protein sequence ID" value="QEA12283.1"/>
    <property type="molecule type" value="Genomic_DNA"/>
</dbReference>
<dbReference type="OrthoDB" id="8910712at2"/>
<dbReference type="Proteomes" id="UP000321199">
    <property type="component" value="Chromosome"/>
</dbReference>
<dbReference type="Pfam" id="PF13663">
    <property type="entry name" value="DUF4148"/>
    <property type="match status" value="1"/>
</dbReference>
<dbReference type="AlphaFoldDB" id="A0A5B8RT49"/>
<proteinExistence type="predicted"/>
<gene>
    <name evidence="1" type="ORF">FOZ74_04090</name>
</gene>
<name>A0A5B8RT49_9BURK</name>